<dbReference type="EMBL" id="UGKT01000001">
    <property type="protein sequence ID" value="STT00469.1"/>
    <property type="molecule type" value="Genomic_DNA"/>
</dbReference>
<dbReference type="InterPro" id="IPR003220">
    <property type="entry name" value="InsA_N_dom_Znf"/>
</dbReference>
<name>A0A377UWS4_KLEPN</name>
<evidence type="ECO:0000259" key="1">
    <source>
        <dbReference type="Pfam" id="PF03811"/>
    </source>
</evidence>
<sequence length="367" mass="41637">MDTLFTINACKTFGCRNLGLPSAAEYHFPNFRLGYPALYCAACGSYPPLFNEREFRPWLAAYLTDHARRYGYFCPVCYQRDIIRYGRNPQGTQRLQCRHCKKVWTPKFPHIAPIEAPRRICSVPLIAPFQGNAAGQKLYFLLSFDAVRGNVIHLTSNFTPFAVGESLRYHWRGGQADREETDDIIQRISLTEMRFLQRSQFDEIQYGSAMQKRHARGNILRPVIAAHGHFKLLSQRFPEVKTHVIAHECFFTRRGDRCLGAAFSSAARRSMVCGRRDKEPSQPGSVAATGENPSWLVAKFMAALDAGRESENGLPACRHCRRERLPTRPCGQPTVYNMAGKQTRVCAERPVFRRARNANSGLTGSRV</sequence>
<evidence type="ECO:0000313" key="3">
    <source>
        <dbReference type="Proteomes" id="UP000255518"/>
    </source>
</evidence>
<protein>
    <recommendedName>
        <fullName evidence="1">InsA N-terminal zinc ribbon domain-containing protein</fullName>
    </recommendedName>
</protein>
<gene>
    <name evidence="2" type="ORF">NCTC13443_00728</name>
</gene>
<organism evidence="2 3">
    <name type="scientific">Klebsiella pneumoniae</name>
    <dbReference type="NCBI Taxonomy" id="573"/>
    <lineage>
        <taxon>Bacteria</taxon>
        <taxon>Pseudomonadati</taxon>
        <taxon>Pseudomonadota</taxon>
        <taxon>Gammaproteobacteria</taxon>
        <taxon>Enterobacterales</taxon>
        <taxon>Enterobacteriaceae</taxon>
        <taxon>Klebsiella/Raoultella group</taxon>
        <taxon>Klebsiella</taxon>
        <taxon>Klebsiella pneumoniae complex</taxon>
    </lineage>
</organism>
<dbReference type="GO" id="GO:0006313">
    <property type="term" value="P:DNA transposition"/>
    <property type="evidence" value="ECO:0007669"/>
    <property type="project" value="InterPro"/>
</dbReference>
<dbReference type="Pfam" id="PF03811">
    <property type="entry name" value="Zn_ribbon_InsA"/>
    <property type="match status" value="1"/>
</dbReference>
<evidence type="ECO:0000313" key="2">
    <source>
        <dbReference type="EMBL" id="STT00469.1"/>
    </source>
</evidence>
<dbReference type="AlphaFoldDB" id="A0A377UWS4"/>
<feature type="domain" description="InsA N-terminal zinc ribbon" evidence="1">
    <location>
        <begin position="74"/>
        <end position="101"/>
    </location>
</feature>
<accession>A0A377UWS4</accession>
<proteinExistence type="predicted"/>
<reference evidence="2 3" key="1">
    <citation type="submission" date="2018-06" db="EMBL/GenBank/DDBJ databases">
        <authorList>
            <consortium name="Pathogen Informatics"/>
            <person name="Doyle S."/>
        </authorList>
    </citation>
    <scope>NUCLEOTIDE SEQUENCE [LARGE SCALE GENOMIC DNA]</scope>
    <source>
        <strain evidence="2 3">NCTC13443</strain>
    </source>
</reference>
<dbReference type="Proteomes" id="UP000255518">
    <property type="component" value="Unassembled WGS sequence"/>
</dbReference>